<gene>
    <name evidence="2" type="ORF">KHA94_14600</name>
</gene>
<protein>
    <recommendedName>
        <fullName evidence="4">ABC transporter permease</fullName>
    </recommendedName>
</protein>
<feature type="transmembrane region" description="Helical" evidence="1">
    <location>
        <begin position="172"/>
        <end position="191"/>
    </location>
</feature>
<reference evidence="2 3" key="1">
    <citation type="submission" date="2021-05" db="EMBL/GenBank/DDBJ databases">
        <title>Novel Bacillus species.</title>
        <authorList>
            <person name="Liu G."/>
        </authorList>
    </citation>
    <scope>NUCLEOTIDE SEQUENCE [LARGE SCALE GENOMIC DNA]</scope>
    <source>
        <strain evidence="2 3">FJAT-49705</strain>
    </source>
</reference>
<keyword evidence="3" id="KW-1185">Reference proteome</keyword>
<feature type="transmembrane region" description="Helical" evidence="1">
    <location>
        <begin position="89"/>
        <end position="115"/>
    </location>
</feature>
<keyword evidence="1" id="KW-0472">Membrane</keyword>
<evidence type="ECO:0008006" key="4">
    <source>
        <dbReference type="Google" id="ProtNLM"/>
    </source>
</evidence>
<organism evidence="2 3">
    <name type="scientific">Cytobacillus citreus</name>
    <dbReference type="NCBI Taxonomy" id="2833586"/>
    <lineage>
        <taxon>Bacteria</taxon>
        <taxon>Bacillati</taxon>
        <taxon>Bacillota</taxon>
        <taxon>Bacilli</taxon>
        <taxon>Bacillales</taxon>
        <taxon>Bacillaceae</taxon>
        <taxon>Cytobacillus</taxon>
    </lineage>
</organism>
<evidence type="ECO:0000313" key="2">
    <source>
        <dbReference type="EMBL" id="MBS4191417.1"/>
    </source>
</evidence>
<feature type="transmembrane region" description="Helical" evidence="1">
    <location>
        <begin position="18"/>
        <end position="36"/>
    </location>
</feature>
<keyword evidence="1" id="KW-0812">Transmembrane</keyword>
<evidence type="ECO:0000256" key="1">
    <source>
        <dbReference type="SAM" id="Phobius"/>
    </source>
</evidence>
<dbReference type="RefSeq" id="WP_213102854.1">
    <property type="nucleotide sequence ID" value="NZ_JAGYPM010000003.1"/>
</dbReference>
<dbReference type="Proteomes" id="UP000681027">
    <property type="component" value="Unassembled WGS sequence"/>
</dbReference>
<dbReference type="EMBL" id="JAGYPM010000003">
    <property type="protein sequence ID" value="MBS4191417.1"/>
    <property type="molecule type" value="Genomic_DNA"/>
</dbReference>
<feature type="transmembrane region" description="Helical" evidence="1">
    <location>
        <begin position="135"/>
        <end position="160"/>
    </location>
</feature>
<feature type="transmembrane region" description="Helical" evidence="1">
    <location>
        <begin position="238"/>
        <end position="256"/>
    </location>
</feature>
<name>A0ABS5NUA3_9BACI</name>
<evidence type="ECO:0000313" key="3">
    <source>
        <dbReference type="Proteomes" id="UP000681027"/>
    </source>
</evidence>
<sequence>MRAFKGLFIKEIKLSRNWFLIGLALFILAIFAGLALKRYFNEPEILPIVSIMILVAHGLYLPAFLITSLNTEGQSQLWLHNPNSGVKLFLAKLAAGSVYFLISLLLAMFFVHWQVNLSDHGGGVTEFIEEPFPNMMLMGVAIVLSSIYLGVWVLFYWSFYHSLKRVPIARNFRWPILIGFWILLEVVSNYIQNLPFYKNLKQSGVISLDFMKSIKIEVGDSLDTGKVVEAAEISLTNGIIYAAVVILVFFIAVWLLERKVEV</sequence>
<keyword evidence="1" id="KW-1133">Transmembrane helix</keyword>
<proteinExistence type="predicted"/>
<comment type="caution">
    <text evidence="2">The sequence shown here is derived from an EMBL/GenBank/DDBJ whole genome shotgun (WGS) entry which is preliminary data.</text>
</comment>
<feature type="transmembrane region" description="Helical" evidence="1">
    <location>
        <begin position="48"/>
        <end position="69"/>
    </location>
</feature>
<accession>A0ABS5NUA3</accession>